<dbReference type="Proteomes" id="UP000063718">
    <property type="component" value="Unassembled WGS sequence"/>
</dbReference>
<name>A0A0S6U6W5_NEOTH</name>
<feature type="region of interest" description="Disordered" evidence="1">
    <location>
        <begin position="1"/>
        <end position="30"/>
    </location>
</feature>
<protein>
    <submittedName>
        <fullName evidence="2">Tryptophan-rich sensory protein</fullName>
    </submittedName>
</protein>
<evidence type="ECO:0000313" key="2">
    <source>
        <dbReference type="EMBL" id="GAF24849.1"/>
    </source>
</evidence>
<sequence>MNSHTITLQLQADKPGPALEKEGLSPPGRLYFPGTARGGFGQTAYCRMYTP</sequence>
<proteinExistence type="predicted"/>
<reference evidence="2" key="1">
    <citation type="journal article" date="2014" name="Gene">
        <title>Genome-guided analysis of transformation efficiency and carbon dioxide assimilation by Moorella thermoacetica Y72.</title>
        <authorList>
            <person name="Tsukahara K."/>
            <person name="Kita A."/>
            <person name="Nakashimada Y."/>
            <person name="Hoshino T."/>
            <person name="Murakami K."/>
        </authorList>
    </citation>
    <scope>NUCLEOTIDE SEQUENCE [LARGE SCALE GENOMIC DNA]</scope>
    <source>
        <strain evidence="2">Y72</strain>
    </source>
</reference>
<feature type="compositionally biased region" description="Polar residues" evidence="1">
    <location>
        <begin position="1"/>
        <end position="10"/>
    </location>
</feature>
<dbReference type="AlphaFoldDB" id="A0A0S6U6W5"/>
<organism evidence="2">
    <name type="scientific">Moorella thermoacetica Y72</name>
    <dbReference type="NCBI Taxonomy" id="1325331"/>
    <lineage>
        <taxon>Bacteria</taxon>
        <taxon>Bacillati</taxon>
        <taxon>Bacillota</taxon>
        <taxon>Clostridia</taxon>
        <taxon>Neomoorellales</taxon>
        <taxon>Neomoorellaceae</taxon>
        <taxon>Neomoorella</taxon>
    </lineage>
</organism>
<evidence type="ECO:0000256" key="1">
    <source>
        <dbReference type="SAM" id="MobiDB-lite"/>
    </source>
</evidence>
<dbReference type="EMBL" id="DF238840">
    <property type="protein sequence ID" value="GAF24849.1"/>
    <property type="molecule type" value="Genomic_DNA"/>
</dbReference>
<accession>A0A0S6U6W5</accession>
<gene>
    <name evidence="2" type="ORF">MTY_0177</name>
</gene>